<dbReference type="Pfam" id="PF00126">
    <property type="entry name" value="HTH_1"/>
    <property type="match status" value="1"/>
</dbReference>
<dbReference type="RefSeq" id="WP_149774377.1">
    <property type="nucleotide sequence ID" value="NZ_FQVK01000002.1"/>
</dbReference>
<evidence type="ECO:0000256" key="1">
    <source>
        <dbReference type="ARBA" id="ARBA00009437"/>
    </source>
</evidence>
<dbReference type="OrthoDB" id="7768317at2"/>
<keyword evidence="4" id="KW-0804">Transcription</keyword>
<evidence type="ECO:0000256" key="3">
    <source>
        <dbReference type="ARBA" id="ARBA00023125"/>
    </source>
</evidence>
<keyword evidence="2" id="KW-0805">Transcription regulation</keyword>
<dbReference type="InterPro" id="IPR036390">
    <property type="entry name" value="WH_DNA-bd_sf"/>
</dbReference>
<dbReference type="SUPFAM" id="SSF46785">
    <property type="entry name" value="Winged helix' DNA-binding domain"/>
    <property type="match status" value="1"/>
</dbReference>
<accession>A0A1M4T7R9</accession>
<dbReference type="GO" id="GO:0043565">
    <property type="term" value="F:sequence-specific DNA binding"/>
    <property type="evidence" value="ECO:0007669"/>
    <property type="project" value="TreeGrafter"/>
</dbReference>
<feature type="domain" description="HTH lysR-type" evidence="5">
    <location>
        <begin position="4"/>
        <end position="51"/>
    </location>
</feature>
<dbReference type="AlphaFoldDB" id="A0A1M4T7R9"/>
<dbReference type="EMBL" id="FQVK01000002">
    <property type="protein sequence ID" value="SHE40543.1"/>
    <property type="molecule type" value="Genomic_DNA"/>
</dbReference>
<sequence>MNKENWDDIRYVLAVRRHGSLNAAATALNVTHATVLRRVAAFEQRHACHLFGKATSGYAPRPETQQIFAAMEDVENAVLALDRTIAGADRSPVGKVRIASTDSLCQIVLPGILRRISERFPGLDFTLLSNNTHHDLTRLTADIVVRPSPGLDGGLTGLKAGALRFAVYHDGTPGQKWLALQGALDKSKPAQWMADNIAPASIISGADSFLVLRQMAAEGAGRTFLPTFVGDAEPRLQRDPETPPGMTVPLWVAMLEEIAHTPRFTLVRDQLLARLKPLFAAERT</sequence>
<keyword evidence="3 6" id="KW-0238">DNA-binding</keyword>
<protein>
    <submittedName>
        <fullName evidence="6">DNA-binding transcriptional regulator, LysR family</fullName>
    </submittedName>
</protein>
<dbReference type="Gene3D" id="1.10.10.10">
    <property type="entry name" value="Winged helix-like DNA-binding domain superfamily/Winged helix DNA-binding domain"/>
    <property type="match status" value="1"/>
</dbReference>
<dbReference type="PROSITE" id="PS50931">
    <property type="entry name" value="HTH_LYSR"/>
    <property type="match status" value="1"/>
</dbReference>
<dbReference type="Gene3D" id="3.40.190.10">
    <property type="entry name" value="Periplasmic binding protein-like II"/>
    <property type="match status" value="1"/>
</dbReference>
<evidence type="ECO:0000313" key="6">
    <source>
        <dbReference type="EMBL" id="SHE40543.1"/>
    </source>
</evidence>
<evidence type="ECO:0000256" key="2">
    <source>
        <dbReference type="ARBA" id="ARBA00023015"/>
    </source>
</evidence>
<dbReference type="InterPro" id="IPR000847">
    <property type="entry name" value="LysR_HTH_N"/>
</dbReference>
<dbReference type="SUPFAM" id="SSF53850">
    <property type="entry name" value="Periplasmic binding protein-like II"/>
    <property type="match status" value="1"/>
</dbReference>
<proteinExistence type="inferred from homology"/>
<dbReference type="Proteomes" id="UP000325134">
    <property type="component" value="Unassembled WGS sequence"/>
</dbReference>
<evidence type="ECO:0000259" key="5">
    <source>
        <dbReference type="PROSITE" id="PS50931"/>
    </source>
</evidence>
<dbReference type="InterPro" id="IPR005119">
    <property type="entry name" value="LysR_subst-bd"/>
</dbReference>
<comment type="similarity">
    <text evidence="1">Belongs to the LysR transcriptional regulatory family.</text>
</comment>
<dbReference type="GO" id="GO:0006351">
    <property type="term" value="P:DNA-templated transcription"/>
    <property type="evidence" value="ECO:0007669"/>
    <property type="project" value="TreeGrafter"/>
</dbReference>
<reference evidence="6 7" key="1">
    <citation type="submission" date="2016-11" db="EMBL/GenBank/DDBJ databases">
        <authorList>
            <person name="Varghese N."/>
            <person name="Submissions S."/>
        </authorList>
    </citation>
    <scope>NUCLEOTIDE SEQUENCE [LARGE SCALE GENOMIC DNA]</scope>
    <source>
        <strain evidence="6 7">DSM 29341</strain>
    </source>
</reference>
<keyword evidence="7" id="KW-1185">Reference proteome</keyword>
<dbReference type="Pfam" id="PF03466">
    <property type="entry name" value="LysR_substrate"/>
    <property type="match status" value="1"/>
</dbReference>
<dbReference type="PANTHER" id="PTHR30537:SF3">
    <property type="entry name" value="TRANSCRIPTIONAL REGULATORY PROTEIN"/>
    <property type="match status" value="1"/>
</dbReference>
<dbReference type="InterPro" id="IPR036388">
    <property type="entry name" value="WH-like_DNA-bd_sf"/>
</dbReference>
<name>A0A1M4T7R9_9RHOB</name>
<dbReference type="GO" id="GO:0003700">
    <property type="term" value="F:DNA-binding transcription factor activity"/>
    <property type="evidence" value="ECO:0007669"/>
    <property type="project" value="InterPro"/>
</dbReference>
<dbReference type="InterPro" id="IPR058163">
    <property type="entry name" value="LysR-type_TF_proteobact-type"/>
</dbReference>
<evidence type="ECO:0000256" key="4">
    <source>
        <dbReference type="ARBA" id="ARBA00023163"/>
    </source>
</evidence>
<evidence type="ECO:0000313" key="7">
    <source>
        <dbReference type="Proteomes" id="UP000325134"/>
    </source>
</evidence>
<dbReference type="PANTHER" id="PTHR30537">
    <property type="entry name" value="HTH-TYPE TRANSCRIPTIONAL REGULATOR"/>
    <property type="match status" value="1"/>
</dbReference>
<gene>
    <name evidence="6" type="ORF">SAMN05444279_10255</name>
</gene>
<organism evidence="6 7">
    <name type="scientific">Ruegeria intermedia</name>
    <dbReference type="NCBI Taxonomy" id="996115"/>
    <lineage>
        <taxon>Bacteria</taxon>
        <taxon>Pseudomonadati</taxon>
        <taxon>Pseudomonadota</taxon>
        <taxon>Alphaproteobacteria</taxon>
        <taxon>Rhodobacterales</taxon>
        <taxon>Roseobacteraceae</taxon>
        <taxon>Ruegeria</taxon>
    </lineage>
</organism>